<feature type="region of interest" description="Disordered" evidence="2">
    <location>
        <begin position="209"/>
        <end position="231"/>
    </location>
</feature>
<evidence type="ECO:0008006" key="6">
    <source>
        <dbReference type="Google" id="ProtNLM"/>
    </source>
</evidence>
<proteinExistence type="predicted"/>
<keyword evidence="3" id="KW-0812">Transmembrane</keyword>
<evidence type="ECO:0000256" key="3">
    <source>
        <dbReference type="SAM" id="Phobius"/>
    </source>
</evidence>
<feature type="transmembrane region" description="Helical" evidence="3">
    <location>
        <begin position="62"/>
        <end position="79"/>
    </location>
</feature>
<organism evidence="4 5">
    <name type="scientific">candidate division WS6 bacterium OLB21</name>
    <dbReference type="NCBI Taxonomy" id="1617427"/>
    <lineage>
        <taxon>Bacteria</taxon>
        <taxon>Candidatus Dojkabacteria</taxon>
    </lineage>
</organism>
<keyword evidence="1" id="KW-0175">Coiled coil</keyword>
<feature type="transmembrane region" description="Helical" evidence="3">
    <location>
        <begin position="115"/>
        <end position="134"/>
    </location>
</feature>
<dbReference type="AlphaFoldDB" id="A0A136KFS7"/>
<feature type="transmembrane region" description="Helical" evidence="3">
    <location>
        <begin position="85"/>
        <end position="103"/>
    </location>
</feature>
<evidence type="ECO:0000313" key="4">
    <source>
        <dbReference type="EMBL" id="KXK08266.1"/>
    </source>
</evidence>
<reference evidence="4 5" key="1">
    <citation type="submission" date="2015-02" db="EMBL/GenBank/DDBJ databases">
        <title>Improved understanding of the partial-nitritation anammox process through 23 genomes representing the majority of the microbial community.</title>
        <authorList>
            <person name="Speth D.R."/>
            <person name="In T Zandt M."/>
            <person name="Guerrero Cruz S."/>
            <person name="Jetten M.S."/>
            <person name="Dutilh B.E."/>
        </authorList>
    </citation>
    <scope>NUCLEOTIDE SEQUENCE [LARGE SCALE GENOMIC DNA]</scope>
    <source>
        <strain evidence="4">OLB21</strain>
    </source>
</reference>
<feature type="coiled-coil region" evidence="1">
    <location>
        <begin position="9"/>
        <end position="45"/>
    </location>
</feature>
<keyword evidence="3" id="KW-0472">Membrane</keyword>
<accession>A0A136KFS7</accession>
<dbReference type="Proteomes" id="UP000070449">
    <property type="component" value="Unassembled WGS sequence"/>
</dbReference>
<keyword evidence="3" id="KW-1133">Transmembrane helix</keyword>
<evidence type="ECO:0000256" key="2">
    <source>
        <dbReference type="SAM" id="MobiDB-lite"/>
    </source>
</evidence>
<comment type="caution">
    <text evidence="4">The sequence shown here is derived from an EMBL/GenBank/DDBJ whole genome shotgun (WGS) entry which is preliminary data.</text>
</comment>
<protein>
    <recommendedName>
        <fullName evidence="6">DUF5673 domain-containing protein</fullName>
    </recommendedName>
</protein>
<evidence type="ECO:0000256" key="1">
    <source>
        <dbReference type="SAM" id="Coils"/>
    </source>
</evidence>
<name>A0A136KFS7_9BACT</name>
<dbReference type="EMBL" id="JYPD01000025">
    <property type="protein sequence ID" value="KXK08266.1"/>
    <property type="molecule type" value="Genomic_DNA"/>
</dbReference>
<dbReference type="STRING" id="1617427.UZ20_WS6002000794"/>
<evidence type="ECO:0000313" key="5">
    <source>
        <dbReference type="Proteomes" id="UP000070449"/>
    </source>
</evidence>
<gene>
    <name evidence="4" type="ORF">UZ20_WS6002000794</name>
</gene>
<sequence length="231" mass="26558">MASEPAQTKEELKQEEELMRLDAEIARAKKYKEILEEENRALETVYTWKAPERLFKPKAREWYVTMAGASVLVIVLGALTNNFGLIFAVIALTLFVYALNTIPPREVTHEITNKGVKTQGLLYLWGSIVSFWVLKREGEMFIHFDTIEKQEDLPKRLILLKGNGDLNFIVSYLVEHVDYLSSKEVSQGWFGKMILGEYQPLLPFLEGKHNVKTKDPKDTPQKKSTEENLPK</sequence>